<feature type="domain" description="Multidrug resistance protein MdtA-like C-terminal permuted SH3" evidence="9">
    <location>
        <begin position="314"/>
        <end position="374"/>
    </location>
</feature>
<evidence type="ECO:0000313" key="10">
    <source>
        <dbReference type="EMBL" id="CAK9889395.1"/>
    </source>
</evidence>
<reference evidence="11" key="1">
    <citation type="submission" date="2019-09" db="EMBL/GenBank/DDBJ databases">
        <authorList>
            <person name="Chandra G."/>
            <person name="Truman W A."/>
        </authorList>
    </citation>
    <scope>NUCLEOTIDE SEQUENCE [LARGE SCALE GENOMIC DNA]</scope>
    <source>
        <strain evidence="11">PS652</strain>
    </source>
</reference>
<dbReference type="InterPro" id="IPR058626">
    <property type="entry name" value="MdtA-like_b-barrel"/>
</dbReference>
<dbReference type="AlphaFoldDB" id="A0A5E6PMX1"/>
<evidence type="ECO:0000259" key="6">
    <source>
        <dbReference type="Pfam" id="PF25876"/>
    </source>
</evidence>
<evidence type="ECO:0000256" key="4">
    <source>
        <dbReference type="SAM" id="MobiDB-lite"/>
    </source>
</evidence>
<evidence type="ECO:0000256" key="5">
    <source>
        <dbReference type="SAM" id="Phobius"/>
    </source>
</evidence>
<feature type="region of interest" description="Disordered" evidence="4">
    <location>
        <begin position="378"/>
        <end position="401"/>
    </location>
</feature>
<keyword evidence="3" id="KW-0175">Coiled coil</keyword>
<evidence type="ECO:0000259" key="9">
    <source>
        <dbReference type="Pfam" id="PF25967"/>
    </source>
</evidence>
<dbReference type="Gene3D" id="1.10.287.470">
    <property type="entry name" value="Helix hairpin bin"/>
    <property type="match status" value="1"/>
</dbReference>
<evidence type="ECO:0000259" key="7">
    <source>
        <dbReference type="Pfam" id="PF25917"/>
    </source>
</evidence>
<keyword evidence="5" id="KW-0812">Transmembrane</keyword>
<dbReference type="Gene3D" id="2.40.50.100">
    <property type="match status" value="1"/>
</dbReference>
<reference evidence="10 12" key="2">
    <citation type="submission" date="2024-03" db="EMBL/GenBank/DDBJ databases">
        <authorList>
            <person name="Alaster D. Moffat"/>
            <person name="Govind Chandra"/>
            <person name="Andrew W. Truman"/>
        </authorList>
    </citation>
    <scope>NUCLEOTIDE SEQUENCE [LARGE SCALE GENOMIC DNA]</scope>
    <source>
        <strain evidence="10">PS652</strain>
    </source>
</reference>
<dbReference type="PANTHER" id="PTHR30158:SF10">
    <property type="entry name" value="CATION EFFLUX PUMP"/>
    <property type="match status" value="1"/>
</dbReference>
<dbReference type="EMBL" id="OZ024668">
    <property type="protein sequence ID" value="CAK9889395.1"/>
    <property type="molecule type" value="Genomic_DNA"/>
</dbReference>
<keyword evidence="5" id="KW-1133">Transmembrane helix</keyword>
<keyword evidence="5" id="KW-0472">Membrane</keyword>
<organism evidence="11">
    <name type="scientific">Pseudomonas fluorescens</name>
    <dbReference type="NCBI Taxonomy" id="294"/>
    <lineage>
        <taxon>Bacteria</taxon>
        <taxon>Pseudomonadati</taxon>
        <taxon>Pseudomonadota</taxon>
        <taxon>Gammaproteobacteria</taxon>
        <taxon>Pseudomonadales</taxon>
        <taxon>Pseudomonadaceae</taxon>
        <taxon>Pseudomonas</taxon>
    </lineage>
</organism>
<feature type="compositionally biased region" description="Polar residues" evidence="4">
    <location>
        <begin position="391"/>
        <end position="401"/>
    </location>
</feature>
<dbReference type="Pfam" id="PF25917">
    <property type="entry name" value="BSH_RND"/>
    <property type="match status" value="1"/>
</dbReference>
<dbReference type="Pfam" id="PF25967">
    <property type="entry name" value="RND-MFP_C"/>
    <property type="match status" value="1"/>
</dbReference>
<dbReference type="Pfam" id="PF25944">
    <property type="entry name" value="Beta-barrel_RND"/>
    <property type="match status" value="1"/>
</dbReference>
<evidence type="ECO:0000313" key="12">
    <source>
        <dbReference type="Proteomes" id="UP000326595"/>
    </source>
</evidence>
<dbReference type="Pfam" id="PF25876">
    <property type="entry name" value="HH_MFP_RND"/>
    <property type="match status" value="1"/>
</dbReference>
<proteinExistence type="inferred from homology"/>
<feature type="transmembrane region" description="Helical" evidence="5">
    <location>
        <begin position="12"/>
        <end position="30"/>
    </location>
</feature>
<dbReference type="FunFam" id="2.40.420.20:FF:000001">
    <property type="entry name" value="Efflux RND transporter periplasmic adaptor subunit"/>
    <property type="match status" value="1"/>
</dbReference>
<evidence type="ECO:0000256" key="2">
    <source>
        <dbReference type="ARBA" id="ARBA00009477"/>
    </source>
</evidence>
<accession>A0A5E6PMX1</accession>
<protein>
    <submittedName>
        <fullName evidence="11">Efflux pump periplasmic linker BepF</fullName>
    </submittedName>
</protein>
<feature type="domain" description="Multidrug resistance protein MdtA-like beta-barrel" evidence="8">
    <location>
        <begin position="222"/>
        <end position="305"/>
    </location>
</feature>
<dbReference type="Gene3D" id="2.40.420.20">
    <property type="match status" value="1"/>
</dbReference>
<feature type="domain" description="Multidrug resistance protein MdtA-like barrel-sandwich hybrid" evidence="7">
    <location>
        <begin position="75"/>
        <end position="216"/>
    </location>
</feature>
<feature type="domain" description="Multidrug resistance protein MdtA-like alpha-helical hairpin" evidence="6">
    <location>
        <begin position="115"/>
        <end position="184"/>
    </location>
</feature>
<dbReference type="PANTHER" id="PTHR30158">
    <property type="entry name" value="ACRA/E-RELATED COMPONENT OF DRUG EFFLUX TRANSPORTER"/>
    <property type="match status" value="1"/>
</dbReference>
<dbReference type="InterPro" id="IPR058627">
    <property type="entry name" value="MdtA-like_C"/>
</dbReference>
<dbReference type="EMBL" id="CABVHG010000002">
    <property type="protein sequence ID" value="VVM42403.1"/>
    <property type="molecule type" value="Genomic_DNA"/>
</dbReference>
<dbReference type="InterPro" id="IPR058624">
    <property type="entry name" value="MdtA-like_HH"/>
</dbReference>
<evidence type="ECO:0000313" key="11">
    <source>
        <dbReference type="EMBL" id="VVM42403.1"/>
    </source>
</evidence>
<evidence type="ECO:0000256" key="1">
    <source>
        <dbReference type="ARBA" id="ARBA00004519"/>
    </source>
</evidence>
<comment type="subcellular location">
    <subcellularLocation>
        <location evidence="1">Cell inner membrane</location>
        <topology evidence="1">Lipid-anchor</topology>
    </subcellularLocation>
</comment>
<dbReference type="GO" id="GO:0046677">
    <property type="term" value="P:response to antibiotic"/>
    <property type="evidence" value="ECO:0007669"/>
    <property type="project" value="TreeGrafter"/>
</dbReference>
<dbReference type="Proteomes" id="UP000326595">
    <property type="component" value="Chromosome"/>
</dbReference>
<dbReference type="SUPFAM" id="SSF111369">
    <property type="entry name" value="HlyD-like secretion proteins"/>
    <property type="match status" value="1"/>
</dbReference>
<name>A0A5E6PMX1_PSEFL</name>
<evidence type="ECO:0000256" key="3">
    <source>
        <dbReference type="ARBA" id="ARBA00023054"/>
    </source>
</evidence>
<dbReference type="InterPro" id="IPR058625">
    <property type="entry name" value="MdtA-like_BSH"/>
</dbReference>
<dbReference type="NCBIfam" id="TIGR01730">
    <property type="entry name" value="RND_mfp"/>
    <property type="match status" value="1"/>
</dbReference>
<dbReference type="InterPro" id="IPR006143">
    <property type="entry name" value="RND_pump_MFP"/>
</dbReference>
<evidence type="ECO:0000259" key="8">
    <source>
        <dbReference type="Pfam" id="PF25944"/>
    </source>
</evidence>
<gene>
    <name evidence="11" type="primary">bepF_1</name>
    <name evidence="10" type="synonym">bepF_2</name>
    <name evidence="11" type="ORF">PS652_00334</name>
    <name evidence="10" type="ORF">PS652_02224</name>
</gene>
<dbReference type="RefSeq" id="WP_052251492.1">
    <property type="nucleotide sequence ID" value="NZ_OZ024668.1"/>
</dbReference>
<comment type="similarity">
    <text evidence="2">Belongs to the membrane fusion protein (MFP) (TC 8.A.1) family.</text>
</comment>
<dbReference type="GO" id="GO:0005886">
    <property type="term" value="C:plasma membrane"/>
    <property type="evidence" value="ECO:0007669"/>
    <property type="project" value="UniProtKB-SubCell"/>
</dbReference>
<sequence>MNANLRTRYKTWVVLAISTLMVVGVASYYLDGALATPTPSPPLALTPVGVGVASVIEKHVIEWSEFSGRVEAIEHVEIRPRVTGTIDTVNFQEGEIIAKGALLFTIDPRPYQAVLAKAQATRESAVVRLNLARTELARSSKLIQERATSQREHDQRANEQLEAQATLAAAQADVQAARLNLQYTSITAPVSGRVSRAELTVGNLVGTGPDAPLLTTIVSVSPVYVNFDLDEVSYIRYARNGTRGSSGVAELPVLMGLANETDYPYSGRIKSLDNQLDRSSGTLRVRAVFDNANGVLTPGMYARVRTGDGAPRTAVLIDDQAVGTDQSKRFVFVVTQGNTVEYREVHLGPLIDGLRVVRSGLVRGERIVVQGLQKVRPNDQVDPQPVASPVALQQQDRPARS</sequence>
<dbReference type="GO" id="GO:0022857">
    <property type="term" value="F:transmembrane transporter activity"/>
    <property type="evidence" value="ECO:0007669"/>
    <property type="project" value="InterPro"/>
</dbReference>
<dbReference type="Gene3D" id="2.40.30.170">
    <property type="match status" value="1"/>
</dbReference>